<comment type="caution">
    <text evidence="2">The sequence shown here is derived from an EMBL/GenBank/DDBJ whole genome shotgun (WGS) entry which is preliminary data.</text>
</comment>
<protein>
    <submittedName>
        <fullName evidence="2">Uncharacterized protein</fullName>
    </submittedName>
</protein>
<accession>A0A0N1EMT5</accession>
<feature type="transmembrane region" description="Helical" evidence="1">
    <location>
        <begin position="71"/>
        <end position="89"/>
    </location>
</feature>
<sequence length="239" mass="27723">MQSEKLDIQLDDKFWFRLVNLPEKDALTPTSKITMPVVTKLFRLNLGIEFLFAIALLALALYSHVWVEEDWISGLFFIYIPLFLGLWFLRKVLIWQRYGFNYKAAFEVSKDELAIVTEPLSKQQQLTMAKADINYIQFSYGYMRSNGQGYQSKQSHISQAVVVLKNNERYTIKPNTIATLNLLYLCIYFDYPVSYKYGLTYGGGSIVFILMRVMSMGGNFIMIGLYLYWIGAGYLKSIF</sequence>
<dbReference type="EMBL" id="LHPH01000003">
    <property type="protein sequence ID" value="KPH64896.1"/>
    <property type="molecule type" value="Genomic_DNA"/>
</dbReference>
<name>A0A0N1EMT5_9GAMM</name>
<dbReference type="AlphaFoldDB" id="A0A0N1EMT5"/>
<keyword evidence="1" id="KW-0812">Transmembrane</keyword>
<organism evidence="2 3">
    <name type="scientific">Pseudoalteromonas porphyrae</name>
    <dbReference type="NCBI Taxonomy" id="187330"/>
    <lineage>
        <taxon>Bacteria</taxon>
        <taxon>Pseudomonadati</taxon>
        <taxon>Pseudomonadota</taxon>
        <taxon>Gammaproteobacteria</taxon>
        <taxon>Alteromonadales</taxon>
        <taxon>Pseudoalteromonadaceae</taxon>
        <taxon>Pseudoalteromonas</taxon>
    </lineage>
</organism>
<evidence type="ECO:0000313" key="3">
    <source>
        <dbReference type="Proteomes" id="UP000037848"/>
    </source>
</evidence>
<reference evidence="2 3" key="1">
    <citation type="submission" date="2015-08" db="EMBL/GenBank/DDBJ databases">
        <title>Draft Genome Sequence of Pseudoalteromonas porphyrae UCD-SED14.</title>
        <authorList>
            <person name="Coil D.A."/>
            <person name="Jospin G."/>
            <person name="Lee R.D."/>
            <person name="Eisen J.A."/>
        </authorList>
    </citation>
    <scope>NUCLEOTIDE SEQUENCE [LARGE SCALE GENOMIC DNA]</scope>
    <source>
        <strain evidence="2 3">UCD-SED14</strain>
    </source>
</reference>
<evidence type="ECO:0000313" key="2">
    <source>
        <dbReference type="EMBL" id="KPH64896.1"/>
    </source>
</evidence>
<feature type="transmembrane region" description="Helical" evidence="1">
    <location>
        <begin position="41"/>
        <end position="65"/>
    </location>
</feature>
<dbReference type="OrthoDB" id="6402804at2"/>
<feature type="transmembrane region" description="Helical" evidence="1">
    <location>
        <begin position="206"/>
        <end position="229"/>
    </location>
</feature>
<keyword evidence="3" id="KW-1185">Reference proteome</keyword>
<proteinExistence type="predicted"/>
<keyword evidence="1" id="KW-0472">Membrane</keyword>
<keyword evidence="1" id="KW-1133">Transmembrane helix</keyword>
<evidence type="ECO:0000256" key="1">
    <source>
        <dbReference type="SAM" id="Phobius"/>
    </source>
</evidence>
<dbReference type="RefSeq" id="WP_054453031.1">
    <property type="nucleotide sequence ID" value="NZ_LHPH01000003.1"/>
</dbReference>
<dbReference type="Proteomes" id="UP000037848">
    <property type="component" value="Unassembled WGS sequence"/>
</dbReference>
<gene>
    <name evidence="2" type="ORF">ADS77_03555</name>
</gene>
<feature type="transmembrane region" description="Helical" evidence="1">
    <location>
        <begin position="175"/>
        <end position="194"/>
    </location>
</feature>
<dbReference type="PATRIC" id="fig|187330.3.peg.1752"/>